<dbReference type="PROSITE" id="PS50933">
    <property type="entry name" value="CHRD"/>
    <property type="match status" value="1"/>
</dbReference>
<dbReference type="EMBL" id="NVOR01000108">
    <property type="protein sequence ID" value="PED80561.1"/>
    <property type="molecule type" value="Genomic_DNA"/>
</dbReference>
<dbReference type="Proteomes" id="UP000221020">
    <property type="component" value="Unassembled WGS sequence"/>
</dbReference>
<dbReference type="RefSeq" id="WP_097897144.1">
    <property type="nucleotide sequence ID" value="NZ_NVOR01000108.1"/>
</dbReference>
<dbReference type="InterPro" id="IPR010895">
    <property type="entry name" value="CHRD"/>
</dbReference>
<proteinExistence type="predicted"/>
<feature type="domain" description="CHRD" evidence="1">
    <location>
        <begin position="1"/>
        <end position="137"/>
    </location>
</feature>
<organism evidence="2 3">
    <name type="scientific">Bacillus pseudomycoides</name>
    <dbReference type="NCBI Taxonomy" id="64104"/>
    <lineage>
        <taxon>Bacteria</taxon>
        <taxon>Bacillati</taxon>
        <taxon>Bacillota</taxon>
        <taxon>Bacilli</taxon>
        <taxon>Bacillales</taxon>
        <taxon>Bacillaceae</taxon>
        <taxon>Bacillus</taxon>
        <taxon>Bacillus cereus group</taxon>
    </lineage>
</organism>
<evidence type="ECO:0000313" key="3">
    <source>
        <dbReference type="Proteomes" id="UP000221020"/>
    </source>
</evidence>
<comment type="caution">
    <text evidence="2">The sequence shown here is derived from an EMBL/GenBank/DDBJ whole genome shotgun (WGS) entry which is preliminary data.</text>
</comment>
<protein>
    <submittedName>
        <fullName evidence="2">CHRD domain-containing protein</fullName>
    </submittedName>
</protein>
<gene>
    <name evidence="2" type="ORF">CON65_22095</name>
</gene>
<name>A0AA91ZRE4_9BACI</name>
<evidence type="ECO:0000259" key="1">
    <source>
        <dbReference type="PROSITE" id="PS50933"/>
    </source>
</evidence>
<sequence>MKKHFFARLKGEMEVPPVNTKAYGVTELVFNNDLTKIYYRIILKNIEKVTSCQIHLGKKNQIGPEVLFLYGPVRHGISVNEGIITGVVTIEDLEGPLQRKIFENLIEEIDHENAYINVHTKRFEKGEIRGRVEEVKS</sequence>
<dbReference type="SMART" id="SM00754">
    <property type="entry name" value="CHRD"/>
    <property type="match status" value="1"/>
</dbReference>
<dbReference type="AlphaFoldDB" id="A0AA91ZRE4"/>
<accession>A0AA91ZRE4</accession>
<reference evidence="2 3" key="1">
    <citation type="submission" date="2017-09" db="EMBL/GenBank/DDBJ databases">
        <title>Large-scale bioinformatics analysis of Bacillus genomes uncovers conserved roles of natural products in bacterial physiology.</title>
        <authorList>
            <consortium name="Agbiome Team Llc"/>
            <person name="Bleich R.M."/>
            <person name="Grubbs K.J."/>
            <person name="Santa Maria K.C."/>
            <person name="Allen S.E."/>
            <person name="Farag S."/>
            <person name="Shank E.A."/>
            <person name="Bowers A."/>
        </authorList>
    </citation>
    <scope>NUCLEOTIDE SEQUENCE [LARGE SCALE GENOMIC DNA]</scope>
    <source>
        <strain evidence="2 3">AFS092012</strain>
    </source>
</reference>
<evidence type="ECO:0000313" key="2">
    <source>
        <dbReference type="EMBL" id="PED80561.1"/>
    </source>
</evidence>
<dbReference type="Pfam" id="PF07452">
    <property type="entry name" value="CHRD"/>
    <property type="match status" value="1"/>
</dbReference>